<evidence type="ECO:0000313" key="2">
    <source>
        <dbReference type="EMBL" id="KAK3490436.1"/>
    </source>
</evidence>
<name>A0AAJ0I5N8_9PEZI</name>
<evidence type="ECO:0000313" key="3">
    <source>
        <dbReference type="Proteomes" id="UP001285908"/>
    </source>
</evidence>
<feature type="region of interest" description="Disordered" evidence="1">
    <location>
        <begin position="45"/>
        <end position="73"/>
    </location>
</feature>
<feature type="region of interest" description="Disordered" evidence="1">
    <location>
        <begin position="90"/>
        <end position="109"/>
    </location>
</feature>
<sequence length="135" mass="14790">MHTTLPCYLYLSSLPTEFPAGIAYTTYDSRIVHFIMSTYYSGGAGNTGSGNGSKGAAVGPTSGAGDLPAPAQAPKRREYGSMMNRYIHDTTTQVSDRVSGHQDPISNDRHRLEVLQRVERRRCEAERLARIARGN</sequence>
<keyword evidence="3" id="KW-1185">Reference proteome</keyword>
<accession>A0AAJ0I5N8</accession>
<dbReference type="GeneID" id="87870362"/>
<reference evidence="2 3" key="1">
    <citation type="journal article" date="2023" name="Mol. Phylogenet. Evol.">
        <title>Genome-scale phylogeny and comparative genomics of the fungal order Sordariales.</title>
        <authorList>
            <person name="Hensen N."/>
            <person name="Bonometti L."/>
            <person name="Westerberg I."/>
            <person name="Brannstrom I.O."/>
            <person name="Guillou S."/>
            <person name="Cros-Aarteil S."/>
            <person name="Calhoun S."/>
            <person name="Haridas S."/>
            <person name="Kuo A."/>
            <person name="Mondo S."/>
            <person name="Pangilinan J."/>
            <person name="Riley R."/>
            <person name="LaButti K."/>
            <person name="Andreopoulos B."/>
            <person name="Lipzen A."/>
            <person name="Chen C."/>
            <person name="Yan M."/>
            <person name="Daum C."/>
            <person name="Ng V."/>
            <person name="Clum A."/>
            <person name="Steindorff A."/>
            <person name="Ohm R.A."/>
            <person name="Martin F."/>
            <person name="Silar P."/>
            <person name="Natvig D.O."/>
            <person name="Lalanne C."/>
            <person name="Gautier V."/>
            <person name="Ament-Velasquez S.L."/>
            <person name="Kruys A."/>
            <person name="Hutchinson M.I."/>
            <person name="Powell A.J."/>
            <person name="Barry K."/>
            <person name="Miller A.N."/>
            <person name="Grigoriev I.V."/>
            <person name="Debuchy R."/>
            <person name="Gladieux P."/>
            <person name="Hiltunen Thoren M."/>
            <person name="Johannesson H."/>
        </authorList>
    </citation>
    <scope>NUCLEOTIDE SEQUENCE [LARGE SCALE GENOMIC DNA]</scope>
    <source>
        <strain evidence="2 3">FGSC 10403</strain>
    </source>
</reference>
<organism evidence="2 3">
    <name type="scientific">Neurospora hispaniola</name>
    <dbReference type="NCBI Taxonomy" id="588809"/>
    <lineage>
        <taxon>Eukaryota</taxon>
        <taxon>Fungi</taxon>
        <taxon>Dikarya</taxon>
        <taxon>Ascomycota</taxon>
        <taxon>Pezizomycotina</taxon>
        <taxon>Sordariomycetes</taxon>
        <taxon>Sordariomycetidae</taxon>
        <taxon>Sordariales</taxon>
        <taxon>Sordariaceae</taxon>
        <taxon>Neurospora</taxon>
    </lineage>
</organism>
<protein>
    <submittedName>
        <fullName evidence="2">Uncharacterized protein</fullName>
    </submittedName>
</protein>
<dbReference type="EMBL" id="JAULSX010000005">
    <property type="protein sequence ID" value="KAK3490436.1"/>
    <property type="molecule type" value="Genomic_DNA"/>
</dbReference>
<evidence type="ECO:0000256" key="1">
    <source>
        <dbReference type="SAM" id="MobiDB-lite"/>
    </source>
</evidence>
<dbReference type="AlphaFoldDB" id="A0AAJ0I5N8"/>
<dbReference type="RefSeq" id="XP_062691619.1">
    <property type="nucleotide sequence ID" value="XM_062832740.1"/>
</dbReference>
<comment type="caution">
    <text evidence="2">The sequence shown here is derived from an EMBL/GenBank/DDBJ whole genome shotgun (WGS) entry which is preliminary data.</text>
</comment>
<dbReference type="Proteomes" id="UP001285908">
    <property type="component" value="Unassembled WGS sequence"/>
</dbReference>
<proteinExistence type="predicted"/>
<gene>
    <name evidence="2" type="ORF">B0T23DRAFT_161818</name>
</gene>